<feature type="compositionally biased region" description="Basic and acidic residues" evidence="1">
    <location>
        <begin position="1177"/>
        <end position="1200"/>
    </location>
</feature>
<name>A0A640KUN3_LEITA</name>
<dbReference type="Proteomes" id="UP000419144">
    <property type="component" value="Unassembled WGS sequence"/>
</dbReference>
<feature type="region of interest" description="Disordered" evidence="1">
    <location>
        <begin position="572"/>
        <end position="591"/>
    </location>
</feature>
<feature type="region of interest" description="Disordered" evidence="1">
    <location>
        <begin position="386"/>
        <end position="411"/>
    </location>
</feature>
<dbReference type="EMBL" id="BLBS01000047">
    <property type="protein sequence ID" value="GET91247.1"/>
    <property type="molecule type" value="Genomic_DNA"/>
</dbReference>
<reference evidence="2" key="1">
    <citation type="submission" date="2019-11" db="EMBL/GenBank/DDBJ databases">
        <title>Leishmania tarentolae CDS.</title>
        <authorList>
            <person name="Goto Y."/>
            <person name="Yamagishi J."/>
        </authorList>
    </citation>
    <scope>NUCLEOTIDE SEQUENCE [LARGE SCALE GENOMIC DNA]</scope>
    <source>
        <strain evidence="2">Parrot Tar II</strain>
    </source>
</reference>
<dbReference type="OrthoDB" id="273570at2759"/>
<feature type="compositionally biased region" description="Low complexity" evidence="1">
    <location>
        <begin position="135"/>
        <end position="146"/>
    </location>
</feature>
<keyword evidence="3" id="KW-1185">Reference proteome</keyword>
<feature type="compositionally biased region" description="Low complexity" evidence="1">
    <location>
        <begin position="915"/>
        <end position="931"/>
    </location>
</feature>
<comment type="caution">
    <text evidence="2">The sequence shown here is derived from an EMBL/GenBank/DDBJ whole genome shotgun (WGS) entry which is preliminary data.</text>
</comment>
<proteinExistence type="predicted"/>
<organism evidence="2 3">
    <name type="scientific">Leishmania tarentolae</name>
    <name type="common">Sauroleishmania tarentolae</name>
    <dbReference type="NCBI Taxonomy" id="5689"/>
    <lineage>
        <taxon>Eukaryota</taxon>
        <taxon>Discoba</taxon>
        <taxon>Euglenozoa</taxon>
        <taxon>Kinetoplastea</taxon>
        <taxon>Metakinetoplastina</taxon>
        <taxon>Trypanosomatida</taxon>
        <taxon>Trypanosomatidae</taxon>
        <taxon>Leishmaniinae</taxon>
        <taxon>Leishmania</taxon>
        <taxon>lizard Leishmania</taxon>
    </lineage>
</organism>
<gene>
    <name evidence="2" type="ORF">LtaPh_3128500</name>
</gene>
<feature type="region of interest" description="Disordered" evidence="1">
    <location>
        <begin position="1168"/>
        <end position="1207"/>
    </location>
</feature>
<evidence type="ECO:0000256" key="1">
    <source>
        <dbReference type="SAM" id="MobiDB-lite"/>
    </source>
</evidence>
<evidence type="ECO:0000313" key="3">
    <source>
        <dbReference type="Proteomes" id="UP000419144"/>
    </source>
</evidence>
<accession>A0A640KUN3</accession>
<feature type="region of interest" description="Disordered" evidence="1">
    <location>
        <begin position="906"/>
        <end position="931"/>
    </location>
</feature>
<dbReference type="AlphaFoldDB" id="A0A640KUN3"/>
<feature type="compositionally biased region" description="Polar residues" evidence="1">
    <location>
        <begin position="577"/>
        <end position="586"/>
    </location>
</feature>
<protein>
    <submittedName>
        <fullName evidence="2">Uncharacterized protein</fullName>
    </submittedName>
</protein>
<dbReference type="VEuPathDB" id="TriTrypDB:LtaPh_3128500"/>
<feature type="region of interest" description="Disordered" evidence="1">
    <location>
        <begin position="534"/>
        <end position="562"/>
    </location>
</feature>
<feature type="region of interest" description="Disordered" evidence="1">
    <location>
        <begin position="1063"/>
        <end position="1091"/>
    </location>
</feature>
<evidence type="ECO:0000313" key="2">
    <source>
        <dbReference type="EMBL" id="GET91247.1"/>
    </source>
</evidence>
<sequence length="1225" mass="134501">MQPTPTGYATPPPTPRRFSVLFWPHIATSSAWDLSDLDDSHRDEPIELSARLKLQQGQVYLHLTYRPCCVSFPEHSTLAPETQPARASGKHSIFAPLQRSAGHSRWVPVTLRPGRSSVQQNHSSRAPAENAHKQTTAPSTSSTGSPHRNPMQHYTIALTEILPLAAQFPLSAKLRSSLHLNIVDRDAATYSSHSTPCPPFVSLASSDLRGAPSALSSNFCRPSSCGPAATSSCRLENSLSSRRGSHGRARSLAATYGQYLDAAEPLHSNAQTPPSPLLNVSSRGIRLWPPSSCLGEGDVATRHHSPCSRTSDAPCGTGSRMLTPLAEKVTALQTLSTTHLRSSSVDSSGPPQLYATSAHLSAANSLLEYDELLGVAFFGVPQTARVGKGSSTDDEGHAPAGKTSRKFGHRKLSGTLMSSLMPLKKDLRQARSPRALSPHSEVRSDDLCGAATPLHLPHGFMPHLWKSNHASRPPVFASTGHARKRKVVELPFKLKEAQTFYLRFLNEADMHEFLNVYIEMQTCAKQAEDMSTSVKRRTKIGRRTSGDRRSGPPWLAEGGRENSVSRECKEYVKDDGQNSLGSSSPVASDEHYRDSKALGARGSLLCTELISDELLRDRQTAVWEELGGGHHDHDRRYTAFTALSTLDSSATHRRGWEDYVRHKADPRYGIRYATVPLFLWHSFLRFASSVLYTCQRGLLIVERLPTPSSPGNSEYGSRNLHCAGLDTCTEALKHSLNDCGRSPLSPIAAAQEVVPSTMQPRQREGFPNHEGVSEQRLASQVPVSAQKLPLPVSMTKSSGDDVKLVLSSVDSSQCQWVGEHISTFKDAFLCLSESHLLFLNSFGHVWFHFSFDEIVLITHSPATHAFQTHPFIRFRLKSCERFDTPTFALTFMLLPDVPHHMRLARGDASQRHPNPASATQPGSPPSTSSLSVSAYGRESWIGDHVPWESVAITDTGVSLVNDEEKERLLGRHKALLDIFETVCARPLERCTFTELVSGKKSKAYRARLRQLLSRASIVGSSAQREANSSGVHTDASLWMEQEYSATPILCIKLNAEDIYGAAGDTRRSERSHPHAPPVSLVPPRSSSTQRTREACHRLSPPHRAPCGFGEGIFARGTLRWGDDDPGIVVQDAGHDMDFSFERATRTMPLLARKEMVSQCKGGFEAHCQPHGLHPTHHGPDSKKAEKAKDEVAEGDSRGSPEEMYAPMAPKKRCSNIVRCVPMKEL</sequence>
<feature type="region of interest" description="Disordered" evidence="1">
    <location>
        <begin position="111"/>
        <end position="150"/>
    </location>
</feature>